<dbReference type="Proteomes" id="UP000585474">
    <property type="component" value="Unassembled WGS sequence"/>
</dbReference>
<evidence type="ECO:0000313" key="3">
    <source>
        <dbReference type="Proteomes" id="UP000585474"/>
    </source>
</evidence>
<evidence type="ECO:0000256" key="1">
    <source>
        <dbReference type="SAM" id="MobiDB-lite"/>
    </source>
</evidence>
<protein>
    <submittedName>
        <fullName evidence="2">Uncharacterized protein</fullName>
    </submittedName>
</protein>
<feature type="compositionally biased region" description="Basic and acidic residues" evidence="1">
    <location>
        <begin position="229"/>
        <end position="238"/>
    </location>
</feature>
<organism evidence="2 3">
    <name type="scientific">Actinidia rufa</name>
    <dbReference type="NCBI Taxonomy" id="165716"/>
    <lineage>
        <taxon>Eukaryota</taxon>
        <taxon>Viridiplantae</taxon>
        <taxon>Streptophyta</taxon>
        <taxon>Embryophyta</taxon>
        <taxon>Tracheophyta</taxon>
        <taxon>Spermatophyta</taxon>
        <taxon>Magnoliopsida</taxon>
        <taxon>eudicotyledons</taxon>
        <taxon>Gunneridae</taxon>
        <taxon>Pentapetalae</taxon>
        <taxon>asterids</taxon>
        <taxon>Ericales</taxon>
        <taxon>Actinidiaceae</taxon>
        <taxon>Actinidia</taxon>
    </lineage>
</organism>
<reference evidence="2 3" key="1">
    <citation type="submission" date="2019-07" db="EMBL/GenBank/DDBJ databases">
        <title>De Novo Assembly of kiwifruit Actinidia rufa.</title>
        <authorList>
            <person name="Sugita-Konishi S."/>
            <person name="Sato K."/>
            <person name="Mori E."/>
            <person name="Abe Y."/>
            <person name="Kisaki G."/>
            <person name="Hamano K."/>
            <person name="Suezawa K."/>
            <person name="Otani M."/>
            <person name="Fukuda T."/>
            <person name="Manabe T."/>
            <person name="Gomi K."/>
            <person name="Tabuchi M."/>
            <person name="Akimitsu K."/>
            <person name="Kataoka I."/>
        </authorList>
    </citation>
    <scope>NUCLEOTIDE SEQUENCE [LARGE SCALE GENOMIC DNA]</scope>
    <source>
        <strain evidence="3">cv. Fuchu</strain>
    </source>
</reference>
<accession>A0A7J0G2F8</accession>
<proteinExistence type="predicted"/>
<feature type="region of interest" description="Disordered" evidence="1">
    <location>
        <begin position="207"/>
        <end position="247"/>
    </location>
</feature>
<dbReference type="OrthoDB" id="1837697at2759"/>
<dbReference type="AlphaFoldDB" id="A0A7J0G2F8"/>
<dbReference type="EMBL" id="BJWL01000017">
    <property type="protein sequence ID" value="GFZ04977.1"/>
    <property type="molecule type" value="Genomic_DNA"/>
</dbReference>
<comment type="caution">
    <text evidence="2">The sequence shown here is derived from an EMBL/GenBank/DDBJ whole genome shotgun (WGS) entry which is preliminary data.</text>
</comment>
<gene>
    <name evidence="2" type="ORF">Acr_17g0005490</name>
</gene>
<keyword evidence="3" id="KW-1185">Reference proteome</keyword>
<sequence>MADEVAQLPSSPREDPPSLEASLSVTTPPSIERETNIMTKDELDSLIESFSFHSSVQIRLPEEDETIASTHSGEVAFYEAAFRAVLRFPIHPTIRKILYYYNIYPTQLVPNAWRSLVYVVVVWRAHKLSLSLNETSKDARVLKVPKSWGVPGKRYNKLPILSTTEQERLQVILDTILGENPFTIKEVFESKFFCKCFKVASQFMASNEGNKRDNPPPSSAAPIAGNEGESCHSRDEPRLSGPSQDDSVEYIGTIKKKMRRILPHVPDLTLLRWSGGKV</sequence>
<evidence type="ECO:0000313" key="2">
    <source>
        <dbReference type="EMBL" id="GFZ04977.1"/>
    </source>
</evidence>
<feature type="region of interest" description="Disordered" evidence="1">
    <location>
        <begin position="1"/>
        <end position="26"/>
    </location>
</feature>
<name>A0A7J0G2F8_9ERIC</name>